<feature type="domain" description="Isochorismatase-like" evidence="2">
    <location>
        <begin position="25"/>
        <end position="205"/>
    </location>
</feature>
<evidence type="ECO:0000256" key="1">
    <source>
        <dbReference type="ARBA" id="ARBA00022801"/>
    </source>
</evidence>
<protein>
    <submittedName>
        <fullName evidence="3">Cysteine hydrolase</fullName>
    </submittedName>
</protein>
<dbReference type="Gene3D" id="3.40.50.850">
    <property type="entry name" value="Isochorismatase-like"/>
    <property type="match status" value="1"/>
</dbReference>
<evidence type="ECO:0000259" key="2">
    <source>
        <dbReference type="Pfam" id="PF00857"/>
    </source>
</evidence>
<reference evidence="3 4" key="1">
    <citation type="submission" date="2016-01" db="EMBL/GenBank/DDBJ databases">
        <authorList>
            <person name="Oliw E.H."/>
        </authorList>
    </citation>
    <scope>NUCLEOTIDE SEQUENCE [LARGE SCALE GENOMIC DNA]</scope>
    <source>
        <strain evidence="3 4">FRB97</strain>
    </source>
</reference>
<dbReference type="InterPro" id="IPR050272">
    <property type="entry name" value="Isochorismatase-like_hydrls"/>
</dbReference>
<dbReference type="CDD" id="cd00431">
    <property type="entry name" value="cysteine_hydrolases"/>
    <property type="match status" value="1"/>
</dbReference>
<sequence>MSIYKPLASRPYCWPLSERWSPQDTALLIIDMQDDFLHPYGYFASMGYSVAAGRAAITPIANVLRALRAAGMTVIFTREGHRPDLSDLNPNKRLRGLLNGTPVGAEGPLGRFLIRGERGWNIVSELAPAPDDILIDKPGNSAFHATDLDQILRAKDIRQLILTGVTTDVCVHSTMREANDRGYDCLLLTDCCAAGEKGLHQATIDITLREGGIFGAVAQSADLLVAIGK</sequence>
<dbReference type="PANTHER" id="PTHR43540:SF9">
    <property type="entry name" value="FAMILY HYDROLASE, PUTATIVE (AFU_ORTHOLOGUE AFUA_2G08700)-RELATED"/>
    <property type="match status" value="1"/>
</dbReference>
<organism evidence="3 4">
    <name type="scientific">Gibbsiella quercinecans</name>
    <dbReference type="NCBI Taxonomy" id="929813"/>
    <lineage>
        <taxon>Bacteria</taxon>
        <taxon>Pseudomonadati</taxon>
        <taxon>Pseudomonadota</taxon>
        <taxon>Gammaproteobacteria</taxon>
        <taxon>Enterobacterales</taxon>
        <taxon>Yersiniaceae</taxon>
        <taxon>Gibbsiella</taxon>
    </lineage>
</organism>
<dbReference type="PANTHER" id="PTHR43540">
    <property type="entry name" value="PEROXYUREIDOACRYLATE/UREIDOACRYLATE AMIDOHYDROLASE-RELATED"/>
    <property type="match status" value="1"/>
</dbReference>
<proteinExistence type="predicted"/>
<dbReference type="InterPro" id="IPR036380">
    <property type="entry name" value="Isochorismatase-like_sf"/>
</dbReference>
<keyword evidence="4" id="KW-1185">Reference proteome</keyword>
<dbReference type="SUPFAM" id="SSF52499">
    <property type="entry name" value="Isochorismatase-like hydrolases"/>
    <property type="match status" value="1"/>
</dbReference>
<evidence type="ECO:0000313" key="4">
    <source>
        <dbReference type="Proteomes" id="UP000217182"/>
    </source>
</evidence>
<dbReference type="RefSeq" id="WP_095845189.1">
    <property type="nucleotide sequence ID" value="NZ_CP014136.1"/>
</dbReference>
<keyword evidence="1 3" id="KW-0378">Hydrolase</keyword>
<gene>
    <name evidence="3" type="ORF">AWC35_04090</name>
</gene>
<dbReference type="Proteomes" id="UP000217182">
    <property type="component" value="Chromosome"/>
</dbReference>
<dbReference type="Pfam" id="PF00857">
    <property type="entry name" value="Isochorismatase"/>
    <property type="match status" value="1"/>
</dbReference>
<dbReference type="EMBL" id="CP014136">
    <property type="protein sequence ID" value="ATA18589.1"/>
    <property type="molecule type" value="Genomic_DNA"/>
</dbReference>
<dbReference type="AlphaFoldDB" id="A0A250AXC2"/>
<name>A0A250AXC2_9GAMM</name>
<evidence type="ECO:0000313" key="3">
    <source>
        <dbReference type="EMBL" id="ATA18589.1"/>
    </source>
</evidence>
<dbReference type="GO" id="GO:0016787">
    <property type="term" value="F:hydrolase activity"/>
    <property type="evidence" value="ECO:0007669"/>
    <property type="project" value="UniProtKB-KW"/>
</dbReference>
<accession>A0A250AXC2</accession>
<dbReference type="KEGG" id="gqu:AWC35_04090"/>
<dbReference type="InterPro" id="IPR000868">
    <property type="entry name" value="Isochorismatase-like_dom"/>
</dbReference>
<dbReference type="OrthoDB" id="5294192at2"/>